<proteinExistence type="predicted"/>
<organism evidence="1 2">
    <name type="scientific">Pseudomonas allii</name>
    <dbReference type="NCBI Taxonomy" id="2740531"/>
    <lineage>
        <taxon>Bacteria</taxon>
        <taxon>Pseudomonadati</taxon>
        <taxon>Pseudomonadota</taxon>
        <taxon>Gammaproteobacteria</taxon>
        <taxon>Pseudomonadales</taxon>
        <taxon>Pseudomonadaceae</taxon>
        <taxon>Pseudomonas</taxon>
    </lineage>
</organism>
<keyword evidence="2" id="KW-1185">Reference proteome</keyword>
<accession>A0ACC6LBZ2</accession>
<protein>
    <submittedName>
        <fullName evidence="1">Uncharacterized protein</fullName>
    </submittedName>
</protein>
<evidence type="ECO:0000313" key="1">
    <source>
        <dbReference type="EMBL" id="MDR9875859.1"/>
    </source>
</evidence>
<name>A0ACC6LBZ2_9PSED</name>
<dbReference type="Proteomes" id="UP001244872">
    <property type="component" value="Unassembled WGS sequence"/>
</dbReference>
<sequence length="69" mass="7598">MVMVGHMTDYWRSHPPVHILVAGYMGYKPTQEVTDAPDLACNLEAIAAELRNDLPDHLRSALDALIVPG</sequence>
<dbReference type="EMBL" id="JAVLRO010000004">
    <property type="protein sequence ID" value="MDR9875859.1"/>
    <property type="molecule type" value="Genomic_DNA"/>
</dbReference>
<reference evidence="1" key="1">
    <citation type="submission" date="2023-07" db="EMBL/GenBank/DDBJ databases">
        <title>Bioagumentation of soil contaminated with hydrocarbons using Pseudomonas poae 7b strain.</title>
        <authorList>
            <person name="Kumor A."/>
        </authorList>
    </citation>
    <scope>NUCLEOTIDE SEQUENCE</scope>
    <source>
        <strain evidence="1">7b</strain>
    </source>
</reference>
<evidence type="ECO:0000313" key="2">
    <source>
        <dbReference type="Proteomes" id="UP001244872"/>
    </source>
</evidence>
<gene>
    <name evidence="1" type="ORF">RJC98_11745</name>
</gene>
<comment type="caution">
    <text evidence="1">The sequence shown here is derived from an EMBL/GenBank/DDBJ whole genome shotgun (WGS) entry which is preliminary data.</text>
</comment>